<sequence length="97" mass="11221">PTKTIVWNSSSDQSPQSFSPSHFHHVGIQRPFLHSYWKYREHPGTSSSMPSHFHSRLTQTPLPHWKVNNNHNKNNQNTVNLMYQHGSYASKGLQSVK</sequence>
<evidence type="ECO:0000313" key="2">
    <source>
        <dbReference type="Ensembl" id="ENSNMLP00000007055.1"/>
    </source>
</evidence>
<feature type="region of interest" description="Disordered" evidence="1">
    <location>
        <begin position="1"/>
        <end position="23"/>
    </location>
</feature>
<proteinExistence type="predicted"/>
<keyword evidence="3" id="KW-1185">Reference proteome</keyword>
<organism evidence="2 3">
    <name type="scientific">Neogobius melanostomus</name>
    <name type="common">round goby</name>
    <dbReference type="NCBI Taxonomy" id="47308"/>
    <lineage>
        <taxon>Eukaryota</taxon>
        <taxon>Metazoa</taxon>
        <taxon>Chordata</taxon>
        <taxon>Craniata</taxon>
        <taxon>Vertebrata</taxon>
        <taxon>Euteleostomi</taxon>
        <taxon>Actinopterygii</taxon>
        <taxon>Neopterygii</taxon>
        <taxon>Teleostei</taxon>
        <taxon>Neoteleostei</taxon>
        <taxon>Acanthomorphata</taxon>
        <taxon>Gobiaria</taxon>
        <taxon>Gobiiformes</taxon>
        <taxon>Gobioidei</taxon>
        <taxon>Gobiidae</taxon>
        <taxon>Benthophilinae</taxon>
        <taxon>Neogobiini</taxon>
        <taxon>Neogobius</taxon>
    </lineage>
</organism>
<evidence type="ECO:0000256" key="1">
    <source>
        <dbReference type="SAM" id="MobiDB-lite"/>
    </source>
</evidence>
<reference evidence="2" key="2">
    <citation type="submission" date="2025-09" db="UniProtKB">
        <authorList>
            <consortium name="Ensembl"/>
        </authorList>
    </citation>
    <scope>IDENTIFICATION</scope>
</reference>
<dbReference type="Proteomes" id="UP000694523">
    <property type="component" value="Unplaced"/>
</dbReference>
<feature type="compositionally biased region" description="Low complexity" evidence="1">
    <location>
        <begin position="9"/>
        <end position="21"/>
    </location>
</feature>
<evidence type="ECO:0000313" key="3">
    <source>
        <dbReference type="Proteomes" id="UP000694523"/>
    </source>
</evidence>
<name>A0A8C6SHX8_9GOBI</name>
<dbReference type="Ensembl" id="ENSNMLT00000008043.1">
    <property type="protein sequence ID" value="ENSNMLP00000007055.1"/>
    <property type="gene ID" value="ENSNMLG00000005094.1"/>
</dbReference>
<accession>A0A8C6SHX8</accession>
<reference evidence="2" key="1">
    <citation type="submission" date="2025-08" db="UniProtKB">
        <authorList>
            <consortium name="Ensembl"/>
        </authorList>
    </citation>
    <scope>IDENTIFICATION</scope>
</reference>
<dbReference type="AlphaFoldDB" id="A0A8C6SHX8"/>
<protein>
    <submittedName>
        <fullName evidence="2">Uncharacterized protein</fullName>
    </submittedName>
</protein>